<gene>
    <name evidence="1" type="ORF">L9F63_005105</name>
</gene>
<proteinExistence type="predicted"/>
<dbReference type="EMBL" id="JASPKZ010008865">
    <property type="protein sequence ID" value="KAJ9578681.1"/>
    <property type="molecule type" value="Genomic_DNA"/>
</dbReference>
<protein>
    <submittedName>
        <fullName evidence="1">Uncharacterized protein</fullName>
    </submittedName>
</protein>
<reference evidence="1" key="1">
    <citation type="journal article" date="2023" name="IScience">
        <title>Live-bearing cockroach genome reveals convergent evolutionary mechanisms linked to viviparity in insects and beyond.</title>
        <authorList>
            <person name="Fouks B."/>
            <person name="Harrison M.C."/>
            <person name="Mikhailova A.A."/>
            <person name="Marchal E."/>
            <person name="English S."/>
            <person name="Carruthers M."/>
            <person name="Jennings E.C."/>
            <person name="Chiamaka E.L."/>
            <person name="Frigard R.A."/>
            <person name="Pippel M."/>
            <person name="Attardo G.M."/>
            <person name="Benoit J.B."/>
            <person name="Bornberg-Bauer E."/>
            <person name="Tobe S.S."/>
        </authorList>
    </citation>
    <scope>NUCLEOTIDE SEQUENCE</scope>
    <source>
        <strain evidence="1">Stay&amp;Tobe</strain>
    </source>
</reference>
<name>A0AAD8E6K0_DIPPU</name>
<accession>A0AAD8E6K0</accession>
<keyword evidence="2" id="KW-1185">Reference proteome</keyword>
<dbReference type="Proteomes" id="UP001233999">
    <property type="component" value="Unassembled WGS sequence"/>
</dbReference>
<dbReference type="AlphaFoldDB" id="A0AAD8E6K0"/>
<organism evidence="1 2">
    <name type="scientific">Diploptera punctata</name>
    <name type="common">Pacific beetle cockroach</name>
    <dbReference type="NCBI Taxonomy" id="6984"/>
    <lineage>
        <taxon>Eukaryota</taxon>
        <taxon>Metazoa</taxon>
        <taxon>Ecdysozoa</taxon>
        <taxon>Arthropoda</taxon>
        <taxon>Hexapoda</taxon>
        <taxon>Insecta</taxon>
        <taxon>Pterygota</taxon>
        <taxon>Neoptera</taxon>
        <taxon>Polyneoptera</taxon>
        <taxon>Dictyoptera</taxon>
        <taxon>Blattodea</taxon>
        <taxon>Blaberoidea</taxon>
        <taxon>Blaberidae</taxon>
        <taxon>Diplopterinae</taxon>
        <taxon>Diploptera</taxon>
    </lineage>
</organism>
<comment type="caution">
    <text evidence="1">The sequence shown here is derived from an EMBL/GenBank/DDBJ whole genome shotgun (WGS) entry which is preliminary data.</text>
</comment>
<reference evidence="1" key="2">
    <citation type="submission" date="2023-05" db="EMBL/GenBank/DDBJ databases">
        <authorList>
            <person name="Fouks B."/>
        </authorList>
    </citation>
    <scope>NUCLEOTIDE SEQUENCE</scope>
    <source>
        <strain evidence="1">Stay&amp;Tobe</strain>
        <tissue evidence="1">Testes</tissue>
    </source>
</reference>
<feature type="non-terminal residue" evidence="1">
    <location>
        <position position="1"/>
    </location>
</feature>
<sequence length="80" mass="9202">TLLDPQQMTIFFILLAETQNHQPNFCLFYPPAQTLDFCSNFSSSFLLCIFIKFTASNLASKSQRSTKSQSFVIIIYMLIH</sequence>
<evidence type="ECO:0000313" key="2">
    <source>
        <dbReference type="Proteomes" id="UP001233999"/>
    </source>
</evidence>
<feature type="non-terminal residue" evidence="1">
    <location>
        <position position="80"/>
    </location>
</feature>
<evidence type="ECO:0000313" key="1">
    <source>
        <dbReference type="EMBL" id="KAJ9578681.1"/>
    </source>
</evidence>